<keyword evidence="2" id="KW-0479">Metal-binding</keyword>
<protein>
    <recommendedName>
        <fullName evidence="8">C2H2-type domain-containing protein</fullName>
    </recommendedName>
</protein>
<evidence type="ECO:0000259" key="8">
    <source>
        <dbReference type="PROSITE" id="PS50157"/>
    </source>
</evidence>
<keyword evidence="5" id="KW-0862">Zinc</keyword>
<reference evidence="9" key="1">
    <citation type="submission" date="2022-06" db="EMBL/GenBank/DDBJ databases">
        <authorList>
            <person name="Berger JAMES D."/>
            <person name="Berger JAMES D."/>
        </authorList>
    </citation>
    <scope>NUCLEOTIDE SEQUENCE [LARGE SCALE GENOMIC DNA]</scope>
</reference>
<accession>A0AA85ITM0</accession>
<evidence type="ECO:0000256" key="5">
    <source>
        <dbReference type="ARBA" id="ARBA00022833"/>
    </source>
</evidence>
<evidence type="ECO:0000313" key="9">
    <source>
        <dbReference type="Proteomes" id="UP000050795"/>
    </source>
</evidence>
<dbReference type="Gene3D" id="3.30.160.60">
    <property type="entry name" value="Classic Zinc Finger"/>
    <property type="match status" value="1"/>
</dbReference>
<comment type="subcellular location">
    <subcellularLocation>
        <location evidence="1">Nucleus</location>
    </subcellularLocation>
</comment>
<evidence type="ECO:0000256" key="7">
    <source>
        <dbReference type="PROSITE-ProRule" id="PRU00042"/>
    </source>
</evidence>
<dbReference type="PROSITE" id="PS00028">
    <property type="entry name" value="ZINC_FINGER_C2H2_1"/>
    <property type="match status" value="3"/>
</dbReference>
<keyword evidence="3" id="KW-0677">Repeat</keyword>
<dbReference type="SMART" id="SM00355">
    <property type="entry name" value="ZnF_C2H2"/>
    <property type="match status" value="3"/>
</dbReference>
<evidence type="ECO:0000256" key="4">
    <source>
        <dbReference type="ARBA" id="ARBA00022771"/>
    </source>
</evidence>
<dbReference type="AlphaFoldDB" id="A0AA85ITM0"/>
<evidence type="ECO:0000256" key="1">
    <source>
        <dbReference type="ARBA" id="ARBA00004123"/>
    </source>
</evidence>
<keyword evidence="4 7" id="KW-0863">Zinc-finger</keyword>
<evidence type="ECO:0000256" key="2">
    <source>
        <dbReference type="ARBA" id="ARBA00022723"/>
    </source>
</evidence>
<feature type="domain" description="C2H2-type" evidence="8">
    <location>
        <begin position="117"/>
        <end position="140"/>
    </location>
</feature>
<reference evidence="10" key="2">
    <citation type="submission" date="2023-11" db="UniProtKB">
        <authorList>
            <consortium name="WormBaseParasite"/>
        </authorList>
    </citation>
    <scope>IDENTIFICATION</scope>
</reference>
<feature type="domain" description="C2H2-type" evidence="8">
    <location>
        <begin position="173"/>
        <end position="201"/>
    </location>
</feature>
<dbReference type="Proteomes" id="UP000050795">
    <property type="component" value="Unassembled WGS sequence"/>
</dbReference>
<name>A0AA85ITM0_TRIRE</name>
<organism evidence="9 10">
    <name type="scientific">Trichobilharzia regenti</name>
    <name type="common">Nasal bird schistosome</name>
    <dbReference type="NCBI Taxonomy" id="157069"/>
    <lineage>
        <taxon>Eukaryota</taxon>
        <taxon>Metazoa</taxon>
        <taxon>Spiralia</taxon>
        <taxon>Lophotrochozoa</taxon>
        <taxon>Platyhelminthes</taxon>
        <taxon>Trematoda</taxon>
        <taxon>Digenea</taxon>
        <taxon>Strigeidida</taxon>
        <taxon>Schistosomatoidea</taxon>
        <taxon>Schistosomatidae</taxon>
        <taxon>Trichobilharzia</taxon>
    </lineage>
</organism>
<dbReference type="WBParaSite" id="TREG1_119290.1">
    <property type="protein sequence ID" value="TREG1_119290.1"/>
    <property type="gene ID" value="TREG1_119290"/>
</dbReference>
<dbReference type="PANTHER" id="PTHR16515">
    <property type="entry name" value="PR DOMAIN ZINC FINGER PROTEIN"/>
    <property type="match status" value="1"/>
</dbReference>
<dbReference type="PANTHER" id="PTHR16515:SF57">
    <property type="entry name" value="ZINC FINGER PROTEIN 154-LIKE"/>
    <property type="match status" value="1"/>
</dbReference>
<dbReference type="InterPro" id="IPR013087">
    <property type="entry name" value="Znf_C2H2_type"/>
</dbReference>
<dbReference type="GO" id="GO:0005634">
    <property type="term" value="C:nucleus"/>
    <property type="evidence" value="ECO:0007669"/>
    <property type="project" value="UniProtKB-SubCell"/>
</dbReference>
<dbReference type="InterPro" id="IPR036236">
    <property type="entry name" value="Znf_C2H2_sf"/>
</dbReference>
<proteinExistence type="predicted"/>
<dbReference type="GO" id="GO:0008270">
    <property type="term" value="F:zinc ion binding"/>
    <property type="evidence" value="ECO:0007669"/>
    <property type="project" value="UniProtKB-KW"/>
</dbReference>
<keyword evidence="9" id="KW-1185">Reference proteome</keyword>
<sequence>MYTYQLKYQSYTSNKDIMDTSAVDLSSQIHLKVEQPVQSDDLISKSLEKYDVKRDENVEMENHSKVEGNPEQISECGIINSNDNINNNNTCSNDVGVVVVKKRNPKRRNPPKESKVFQCIKCHSCYTSRTFLKIHTKFVHKDVDYTCPQCCKTFAEKYELEIHQAIIHGVSRFKCEQCSQCFLTNGALKSHNEVVHLVEGNPEQISECGIINSNDNINNNNTCSNDVGVVVVKKRNPKDEIPLKNPKSSSALNVTVVILPEHF</sequence>
<keyword evidence="6" id="KW-0539">Nucleus</keyword>
<dbReference type="InterPro" id="IPR050331">
    <property type="entry name" value="Zinc_finger"/>
</dbReference>
<dbReference type="GO" id="GO:0010468">
    <property type="term" value="P:regulation of gene expression"/>
    <property type="evidence" value="ECO:0007669"/>
    <property type="project" value="TreeGrafter"/>
</dbReference>
<dbReference type="PROSITE" id="PS50157">
    <property type="entry name" value="ZINC_FINGER_C2H2_2"/>
    <property type="match status" value="3"/>
</dbReference>
<evidence type="ECO:0000313" key="10">
    <source>
        <dbReference type="WBParaSite" id="TREG1_119290.1"/>
    </source>
</evidence>
<evidence type="ECO:0000256" key="6">
    <source>
        <dbReference type="ARBA" id="ARBA00023242"/>
    </source>
</evidence>
<evidence type="ECO:0000256" key="3">
    <source>
        <dbReference type="ARBA" id="ARBA00022737"/>
    </source>
</evidence>
<dbReference type="SUPFAM" id="SSF57667">
    <property type="entry name" value="beta-beta-alpha zinc fingers"/>
    <property type="match status" value="1"/>
</dbReference>
<feature type="domain" description="C2H2-type" evidence="8">
    <location>
        <begin position="145"/>
        <end position="173"/>
    </location>
</feature>